<feature type="compositionally biased region" description="Polar residues" evidence="1">
    <location>
        <begin position="1"/>
        <end position="45"/>
    </location>
</feature>
<evidence type="ECO:0000313" key="2">
    <source>
        <dbReference type="EMBL" id="KAF2869861.1"/>
    </source>
</evidence>
<evidence type="ECO:0000256" key="1">
    <source>
        <dbReference type="SAM" id="MobiDB-lite"/>
    </source>
</evidence>
<evidence type="ECO:0000313" key="3">
    <source>
        <dbReference type="Proteomes" id="UP000481861"/>
    </source>
</evidence>
<feature type="region of interest" description="Disordered" evidence="1">
    <location>
        <begin position="1"/>
        <end position="55"/>
    </location>
</feature>
<feature type="region of interest" description="Disordered" evidence="1">
    <location>
        <begin position="69"/>
        <end position="99"/>
    </location>
</feature>
<dbReference type="AlphaFoldDB" id="A0A7C8M7F2"/>
<feature type="compositionally biased region" description="Low complexity" evidence="1">
    <location>
        <begin position="69"/>
        <end position="82"/>
    </location>
</feature>
<reference evidence="2 3" key="1">
    <citation type="submission" date="2020-01" db="EMBL/GenBank/DDBJ databases">
        <authorList>
            <consortium name="DOE Joint Genome Institute"/>
            <person name="Haridas S."/>
            <person name="Albert R."/>
            <person name="Binder M."/>
            <person name="Bloem J."/>
            <person name="Labutti K."/>
            <person name="Salamov A."/>
            <person name="Andreopoulos B."/>
            <person name="Baker S.E."/>
            <person name="Barry K."/>
            <person name="Bills G."/>
            <person name="Bluhm B.H."/>
            <person name="Cannon C."/>
            <person name="Castanera R."/>
            <person name="Culley D.E."/>
            <person name="Daum C."/>
            <person name="Ezra D."/>
            <person name="Gonzalez J.B."/>
            <person name="Henrissat B."/>
            <person name="Kuo A."/>
            <person name="Liang C."/>
            <person name="Lipzen A."/>
            <person name="Lutzoni F."/>
            <person name="Magnuson J."/>
            <person name="Mondo S."/>
            <person name="Nolan M."/>
            <person name="Ohm R."/>
            <person name="Pangilinan J."/>
            <person name="Park H.-J.H."/>
            <person name="Ramirez L."/>
            <person name="Alfaro M."/>
            <person name="Sun H."/>
            <person name="Tritt A."/>
            <person name="Yoshinaga Y."/>
            <person name="Zwiers L.-H.L."/>
            <person name="Turgeon B.G."/>
            <person name="Goodwin S.B."/>
            <person name="Spatafora J.W."/>
            <person name="Crous P.W."/>
            <person name="Grigoriev I.V."/>
        </authorList>
    </citation>
    <scope>NUCLEOTIDE SEQUENCE [LARGE SCALE GENOMIC DNA]</scope>
    <source>
        <strain evidence="2 3">CBS 611.86</strain>
    </source>
</reference>
<dbReference type="EMBL" id="JAADJZ010000015">
    <property type="protein sequence ID" value="KAF2869861.1"/>
    <property type="molecule type" value="Genomic_DNA"/>
</dbReference>
<protein>
    <submittedName>
        <fullName evidence="2">Uncharacterized protein</fullName>
    </submittedName>
</protein>
<dbReference type="Proteomes" id="UP000481861">
    <property type="component" value="Unassembled WGS sequence"/>
</dbReference>
<name>A0A7C8M7F2_9PLEO</name>
<organism evidence="2 3">
    <name type="scientific">Massariosphaeria phaeospora</name>
    <dbReference type="NCBI Taxonomy" id="100035"/>
    <lineage>
        <taxon>Eukaryota</taxon>
        <taxon>Fungi</taxon>
        <taxon>Dikarya</taxon>
        <taxon>Ascomycota</taxon>
        <taxon>Pezizomycotina</taxon>
        <taxon>Dothideomycetes</taxon>
        <taxon>Pleosporomycetidae</taxon>
        <taxon>Pleosporales</taxon>
        <taxon>Pleosporales incertae sedis</taxon>
        <taxon>Massariosphaeria</taxon>
    </lineage>
</organism>
<proteinExistence type="predicted"/>
<gene>
    <name evidence="2" type="ORF">BDV95DRAFT_596157</name>
</gene>
<accession>A0A7C8M7F2</accession>
<comment type="caution">
    <text evidence="2">The sequence shown here is derived from an EMBL/GenBank/DDBJ whole genome shotgun (WGS) entry which is preliminary data.</text>
</comment>
<feature type="compositionally biased region" description="Low complexity" evidence="1">
    <location>
        <begin position="46"/>
        <end position="55"/>
    </location>
</feature>
<keyword evidence="3" id="KW-1185">Reference proteome</keyword>
<sequence length="217" mass="24285">MSYPQNPSQSYGGGQDVSSSEQKQAYYQLPSYPNTPANSTSEYQEASTTSSAHSGTSYHHYDTYAYNSFSPNTSTTPPNNSTYATSVSPPQHPTQHHWHAVPRPWAAQNPETYQTPQPQTYYNHPTTYQYGYAATTHANPQGNSAPVTSNTQPTLTLSNLHQLSTTTQSPNTNMTLWVAEPQRDAAWNSIAYVQVEDEVQYCEEEGYEEDEEERPRA</sequence>